<keyword evidence="2" id="KW-1185">Reference proteome</keyword>
<comment type="caution">
    <text evidence="1">The sequence shown here is derived from an EMBL/GenBank/DDBJ whole genome shotgun (WGS) entry which is preliminary data.</text>
</comment>
<reference evidence="1 2" key="1">
    <citation type="submission" date="2023-07" db="EMBL/GenBank/DDBJ databases">
        <title>Sorghum-associated microbial communities from plants grown in Nebraska, USA.</title>
        <authorList>
            <person name="Schachtman D."/>
        </authorList>
    </citation>
    <scope>NUCLEOTIDE SEQUENCE [LARGE SCALE GENOMIC DNA]</scope>
    <source>
        <strain evidence="1 2">BE310</strain>
    </source>
</reference>
<proteinExistence type="predicted"/>
<gene>
    <name evidence="1" type="ORF">J2X16_002405</name>
</gene>
<sequence length="68" mass="7476">MGRKGISLVDVIRATVSLRKQGRIAGPFNLRLELGRGSYATIGRHLRRLALTHTSGRHSRAYSSESDA</sequence>
<organism evidence="1 2">
    <name type="scientific">Pelomonas aquatica</name>
    <dbReference type="NCBI Taxonomy" id="431058"/>
    <lineage>
        <taxon>Bacteria</taxon>
        <taxon>Pseudomonadati</taxon>
        <taxon>Pseudomonadota</taxon>
        <taxon>Betaproteobacteria</taxon>
        <taxon>Burkholderiales</taxon>
        <taxon>Sphaerotilaceae</taxon>
        <taxon>Roseateles</taxon>
    </lineage>
</organism>
<evidence type="ECO:0000313" key="1">
    <source>
        <dbReference type="EMBL" id="MDR7297058.1"/>
    </source>
</evidence>
<evidence type="ECO:0008006" key="3">
    <source>
        <dbReference type="Google" id="ProtNLM"/>
    </source>
</evidence>
<name>A0ABU1Z8X9_9BURK</name>
<protein>
    <recommendedName>
        <fullName evidence="3">KfrA N-terminal DNA-binding domain-containing protein</fullName>
    </recommendedName>
</protein>
<evidence type="ECO:0000313" key="2">
    <source>
        <dbReference type="Proteomes" id="UP001180536"/>
    </source>
</evidence>
<accession>A0ABU1Z8X9</accession>
<dbReference type="Proteomes" id="UP001180536">
    <property type="component" value="Unassembled WGS sequence"/>
</dbReference>
<dbReference type="EMBL" id="JAVDXQ010000003">
    <property type="protein sequence ID" value="MDR7297058.1"/>
    <property type="molecule type" value="Genomic_DNA"/>
</dbReference>